<gene>
    <name evidence="2" type="ORF">PMAYCL1PPCAC_21264</name>
</gene>
<keyword evidence="3" id="KW-1185">Reference proteome</keyword>
<organism evidence="2 3">
    <name type="scientific">Pristionchus mayeri</name>
    <dbReference type="NCBI Taxonomy" id="1317129"/>
    <lineage>
        <taxon>Eukaryota</taxon>
        <taxon>Metazoa</taxon>
        <taxon>Ecdysozoa</taxon>
        <taxon>Nematoda</taxon>
        <taxon>Chromadorea</taxon>
        <taxon>Rhabditida</taxon>
        <taxon>Rhabditina</taxon>
        <taxon>Diplogasteromorpha</taxon>
        <taxon>Diplogasteroidea</taxon>
        <taxon>Neodiplogasteridae</taxon>
        <taxon>Pristionchus</taxon>
    </lineage>
</organism>
<reference evidence="3" key="1">
    <citation type="submission" date="2022-10" db="EMBL/GenBank/DDBJ databases">
        <title>Genome assembly of Pristionchus species.</title>
        <authorList>
            <person name="Yoshida K."/>
            <person name="Sommer R.J."/>
        </authorList>
    </citation>
    <scope>NUCLEOTIDE SEQUENCE [LARGE SCALE GENOMIC DNA]</scope>
    <source>
        <strain evidence="3">RS5460</strain>
    </source>
</reference>
<comment type="caution">
    <text evidence="2">The sequence shown here is derived from an EMBL/GenBank/DDBJ whole genome shotgun (WGS) entry which is preliminary data.</text>
</comment>
<name>A0AAN5CVP4_9BILA</name>
<evidence type="ECO:0000313" key="3">
    <source>
        <dbReference type="Proteomes" id="UP001328107"/>
    </source>
</evidence>
<feature type="domain" description="Transposase Tc5 C-terminal" evidence="1">
    <location>
        <begin position="241"/>
        <end position="299"/>
    </location>
</feature>
<evidence type="ECO:0000259" key="1">
    <source>
        <dbReference type="Pfam" id="PF04236"/>
    </source>
</evidence>
<evidence type="ECO:0000313" key="2">
    <source>
        <dbReference type="EMBL" id="GMR51069.1"/>
    </source>
</evidence>
<dbReference type="Pfam" id="PF04236">
    <property type="entry name" value="Transp_Tc5_C"/>
    <property type="match status" value="1"/>
</dbReference>
<proteinExistence type="predicted"/>
<protein>
    <recommendedName>
        <fullName evidence="1">Transposase Tc5 C-terminal domain-containing protein</fullName>
    </recommendedName>
</protein>
<accession>A0AAN5CVP4</accession>
<sequence>MKDREDILRQIEELQKKFLEILANNPGIVVVNSDQTGQVKETHSTRTLAPEGEKDVVVEIENASATTHAVTVLPTIYLDGRQHPKVYVHLGEATGALPKFKPVYSNPNLVIGASKSHIMNKEGTERFLKEVLFIQPMPKHMLLLIDSWPLFLNHSFIQQFVPQGHKVTILNIPKGGTSLSQPLDLNYNQQWKSVMRRLNDAILIHEIDYKIHVRDNLLRAISQVYWCFGAPRFCEFRRYGWYKGGYLDTHPAPFVTPPKYLFGEGSEGDCTCGEPGLILCPYCEKPHCFICFVANSHRCA</sequence>
<dbReference type="AlphaFoldDB" id="A0AAN5CVP4"/>
<dbReference type="EMBL" id="BTRK01000005">
    <property type="protein sequence ID" value="GMR51069.1"/>
    <property type="molecule type" value="Genomic_DNA"/>
</dbReference>
<dbReference type="InterPro" id="IPR007350">
    <property type="entry name" value="Transposase_Tc5_C"/>
</dbReference>
<dbReference type="Proteomes" id="UP001328107">
    <property type="component" value="Unassembled WGS sequence"/>
</dbReference>